<evidence type="ECO:0000256" key="7">
    <source>
        <dbReference type="SAM" id="Phobius"/>
    </source>
</evidence>
<evidence type="ECO:0000256" key="1">
    <source>
        <dbReference type="ARBA" id="ARBA00004651"/>
    </source>
</evidence>
<dbReference type="Gene3D" id="3.30.70.260">
    <property type="match status" value="1"/>
</dbReference>
<evidence type="ECO:0000259" key="8">
    <source>
        <dbReference type="PROSITE" id="PS51671"/>
    </source>
</evidence>
<dbReference type="InterPro" id="IPR002912">
    <property type="entry name" value="ACT_dom"/>
</dbReference>
<dbReference type="SUPFAM" id="SSF55021">
    <property type="entry name" value="ACT-like"/>
    <property type="match status" value="1"/>
</dbReference>
<dbReference type="Proteomes" id="UP000322294">
    <property type="component" value="Unassembled WGS sequence"/>
</dbReference>
<accession>A0A5S5ARY6</accession>
<gene>
    <name evidence="9" type="ORF">LZ11_01355</name>
</gene>
<feature type="transmembrane region" description="Helical" evidence="7">
    <location>
        <begin position="36"/>
        <end position="56"/>
    </location>
</feature>
<feature type="transmembrane region" description="Helical" evidence="7">
    <location>
        <begin position="68"/>
        <end position="87"/>
    </location>
</feature>
<dbReference type="PANTHER" id="PTHR33778">
    <property type="entry name" value="PROTEIN MGTC"/>
    <property type="match status" value="1"/>
</dbReference>
<evidence type="ECO:0000313" key="9">
    <source>
        <dbReference type="EMBL" id="TYP54288.1"/>
    </source>
</evidence>
<dbReference type="Pfam" id="PF02308">
    <property type="entry name" value="MgtC"/>
    <property type="match status" value="1"/>
</dbReference>
<name>A0A5S5ARY6_9FIRM</name>
<evidence type="ECO:0000256" key="3">
    <source>
        <dbReference type="ARBA" id="ARBA00022475"/>
    </source>
</evidence>
<protein>
    <submittedName>
        <fullName evidence="9">Putative Mg2+ transporter-C (MgtC) family protein</fullName>
    </submittedName>
</protein>
<evidence type="ECO:0000256" key="2">
    <source>
        <dbReference type="ARBA" id="ARBA00009298"/>
    </source>
</evidence>
<keyword evidence="3" id="KW-1003">Cell membrane</keyword>
<dbReference type="OrthoDB" id="9811198at2"/>
<dbReference type="InterPro" id="IPR049177">
    <property type="entry name" value="MgtC_SapB_SrpB_YhiD_N"/>
</dbReference>
<keyword evidence="5 7" id="KW-1133">Transmembrane helix</keyword>
<sequence>MGLTQAEIILRLFLSILLGGIIGIERESVNRPAGFRTHVLVCTGSTLTMLVSIYMFEKYRALTTLDPARIAAQVVSGIGFLGAGTIIRVGPTVRGLTTAASLWTVGSIGLAVGSGFYLAAIAATFFTFVTLISLSRIENFIVGKKLLQSLSLVVDDKPGQIGRIGTILGEMGVSIKKIRIESTEGSRVVIVLLLRLPSNVKLDEVITRLSQTEGIYSIEV</sequence>
<dbReference type="Pfam" id="PF01842">
    <property type="entry name" value="ACT"/>
    <property type="match status" value="1"/>
</dbReference>
<dbReference type="PRINTS" id="PR01837">
    <property type="entry name" value="MGTCSAPBPROT"/>
</dbReference>
<dbReference type="PANTHER" id="PTHR33778:SF1">
    <property type="entry name" value="MAGNESIUM TRANSPORTER YHID-RELATED"/>
    <property type="match status" value="1"/>
</dbReference>
<feature type="transmembrane region" description="Helical" evidence="7">
    <location>
        <begin position="107"/>
        <end position="134"/>
    </location>
</feature>
<dbReference type="InterPro" id="IPR003416">
    <property type="entry name" value="MgtC/SapB/SrpB/YhiD_fam"/>
</dbReference>
<feature type="transmembrane region" description="Helical" evidence="7">
    <location>
        <begin position="7"/>
        <end position="24"/>
    </location>
</feature>
<comment type="similarity">
    <text evidence="2">Belongs to the MgtC/SapB family.</text>
</comment>
<dbReference type="RefSeq" id="WP_148867115.1">
    <property type="nucleotide sequence ID" value="NZ_VNHO01000012.1"/>
</dbReference>
<dbReference type="PROSITE" id="PS51671">
    <property type="entry name" value="ACT"/>
    <property type="match status" value="1"/>
</dbReference>
<proteinExistence type="inferred from homology"/>
<reference evidence="9 10" key="1">
    <citation type="submission" date="2019-07" db="EMBL/GenBank/DDBJ databases">
        <title>Genomic Encyclopedia of Type Strains, Phase I: the one thousand microbial genomes (KMG-I) project.</title>
        <authorList>
            <person name="Kyrpides N."/>
        </authorList>
    </citation>
    <scope>NUCLEOTIDE SEQUENCE [LARGE SCALE GENOMIC DNA]</scope>
    <source>
        <strain evidence="9 10">DSM 16647</strain>
    </source>
</reference>
<evidence type="ECO:0000256" key="6">
    <source>
        <dbReference type="ARBA" id="ARBA00023136"/>
    </source>
</evidence>
<feature type="domain" description="ACT" evidence="8">
    <location>
        <begin position="149"/>
        <end position="220"/>
    </location>
</feature>
<evidence type="ECO:0000256" key="5">
    <source>
        <dbReference type="ARBA" id="ARBA00022989"/>
    </source>
</evidence>
<dbReference type="EMBL" id="VNHO01000012">
    <property type="protein sequence ID" value="TYP54288.1"/>
    <property type="molecule type" value="Genomic_DNA"/>
</dbReference>
<dbReference type="InterPro" id="IPR045865">
    <property type="entry name" value="ACT-like_dom_sf"/>
</dbReference>
<evidence type="ECO:0000313" key="10">
    <source>
        <dbReference type="Proteomes" id="UP000322294"/>
    </source>
</evidence>
<evidence type="ECO:0000256" key="4">
    <source>
        <dbReference type="ARBA" id="ARBA00022692"/>
    </source>
</evidence>
<organism evidence="9 10">
    <name type="scientific">Thermosediminibacter litoriperuensis</name>
    <dbReference type="NCBI Taxonomy" id="291989"/>
    <lineage>
        <taxon>Bacteria</taxon>
        <taxon>Bacillati</taxon>
        <taxon>Bacillota</taxon>
        <taxon>Clostridia</taxon>
        <taxon>Thermosediminibacterales</taxon>
        <taxon>Thermosediminibacteraceae</taxon>
        <taxon>Thermosediminibacter</taxon>
    </lineage>
</organism>
<keyword evidence="10" id="KW-1185">Reference proteome</keyword>
<dbReference type="GO" id="GO:0005886">
    <property type="term" value="C:plasma membrane"/>
    <property type="evidence" value="ECO:0007669"/>
    <property type="project" value="UniProtKB-SubCell"/>
</dbReference>
<comment type="caution">
    <text evidence="9">The sequence shown here is derived from an EMBL/GenBank/DDBJ whole genome shotgun (WGS) entry which is preliminary data.</text>
</comment>
<dbReference type="AlphaFoldDB" id="A0A5S5ARY6"/>
<comment type="subcellular location">
    <subcellularLocation>
        <location evidence="1">Cell membrane</location>
        <topology evidence="1">Multi-pass membrane protein</topology>
    </subcellularLocation>
</comment>
<keyword evidence="4 7" id="KW-0812">Transmembrane</keyword>
<keyword evidence="6 7" id="KW-0472">Membrane</keyword>